<evidence type="ECO:0000313" key="1">
    <source>
        <dbReference type="EMBL" id="KIL71584.1"/>
    </source>
</evidence>
<dbReference type="Proteomes" id="UP000054549">
    <property type="component" value="Unassembled WGS sequence"/>
</dbReference>
<dbReference type="STRING" id="946122.A0A0C2TW06"/>
<dbReference type="HOGENOM" id="CLU_038856_0_0_1"/>
<dbReference type="InParanoid" id="A0A0C2TW06"/>
<proteinExistence type="predicted"/>
<keyword evidence="2" id="KW-1185">Reference proteome</keyword>
<sequence>MHTLPTELLLEIFQWATDCYYPHPCSYSYYSPFQALEDRANPNLKIKRSLSMVCRQWRHLTAQFLYKDVWIGHGAEGLKQALKTARSDGGTYADCVERAILPFSSTATDPSNTLTNRASIDIIEACSHLRILVRSQHPTTGGVRFDFEAQTVSFPSLERLEWWHHNEAERSGGVNSLSTVLSSAPNLTYLFIGGLAGRQIARIGVHSVSLPKLTTLRLRVIDGYILHRIVNSWSLPALSHMVIDAPGWSPVRLPLLWQAFGSQLRTVEFGKHVRFLLDDTVSLCVQNCPALEALNFFLFFTTCPKFVEPHSCLRRVGLHAADNSIQTDSGTAWTSLDTHFDVLLGDYLPFLRHIVLHGDWSDAVSDPRFESILQHAQTVGRCIIYPNESSVSHYSN</sequence>
<name>A0A0C2TW06_AMAMK</name>
<reference evidence="1 2" key="1">
    <citation type="submission" date="2014-04" db="EMBL/GenBank/DDBJ databases">
        <title>Evolutionary Origins and Diversification of the Mycorrhizal Mutualists.</title>
        <authorList>
            <consortium name="DOE Joint Genome Institute"/>
            <consortium name="Mycorrhizal Genomics Consortium"/>
            <person name="Kohler A."/>
            <person name="Kuo A."/>
            <person name="Nagy L.G."/>
            <person name="Floudas D."/>
            <person name="Copeland A."/>
            <person name="Barry K.W."/>
            <person name="Cichocki N."/>
            <person name="Veneault-Fourrey C."/>
            <person name="LaButti K."/>
            <person name="Lindquist E.A."/>
            <person name="Lipzen A."/>
            <person name="Lundell T."/>
            <person name="Morin E."/>
            <person name="Murat C."/>
            <person name="Riley R."/>
            <person name="Ohm R."/>
            <person name="Sun H."/>
            <person name="Tunlid A."/>
            <person name="Henrissat B."/>
            <person name="Grigoriev I.V."/>
            <person name="Hibbett D.S."/>
            <person name="Martin F."/>
        </authorList>
    </citation>
    <scope>NUCLEOTIDE SEQUENCE [LARGE SCALE GENOMIC DNA]</scope>
    <source>
        <strain evidence="1 2">Koide BX008</strain>
    </source>
</reference>
<protein>
    <submittedName>
        <fullName evidence="1">Uncharacterized protein</fullName>
    </submittedName>
</protein>
<dbReference type="AlphaFoldDB" id="A0A0C2TW06"/>
<gene>
    <name evidence="1" type="ORF">M378DRAFT_64786</name>
</gene>
<dbReference type="Gene3D" id="3.80.10.10">
    <property type="entry name" value="Ribonuclease Inhibitor"/>
    <property type="match status" value="1"/>
</dbReference>
<dbReference type="OrthoDB" id="3256525at2759"/>
<dbReference type="EMBL" id="KN818222">
    <property type="protein sequence ID" value="KIL71584.1"/>
    <property type="molecule type" value="Genomic_DNA"/>
</dbReference>
<organism evidence="1 2">
    <name type="scientific">Amanita muscaria (strain Koide BX008)</name>
    <dbReference type="NCBI Taxonomy" id="946122"/>
    <lineage>
        <taxon>Eukaryota</taxon>
        <taxon>Fungi</taxon>
        <taxon>Dikarya</taxon>
        <taxon>Basidiomycota</taxon>
        <taxon>Agaricomycotina</taxon>
        <taxon>Agaricomycetes</taxon>
        <taxon>Agaricomycetidae</taxon>
        <taxon>Agaricales</taxon>
        <taxon>Pluteineae</taxon>
        <taxon>Amanitaceae</taxon>
        <taxon>Amanita</taxon>
    </lineage>
</organism>
<dbReference type="SUPFAM" id="SSF52047">
    <property type="entry name" value="RNI-like"/>
    <property type="match status" value="1"/>
</dbReference>
<dbReference type="InterPro" id="IPR032675">
    <property type="entry name" value="LRR_dom_sf"/>
</dbReference>
<accession>A0A0C2TW06</accession>
<evidence type="ECO:0000313" key="2">
    <source>
        <dbReference type="Proteomes" id="UP000054549"/>
    </source>
</evidence>